<accession>A0A1H2Q5T8</accession>
<keyword evidence="5" id="KW-1185">Reference proteome</keyword>
<dbReference type="GO" id="GO:0046491">
    <property type="term" value="P:L-methylmalonyl-CoA metabolic process"/>
    <property type="evidence" value="ECO:0007669"/>
    <property type="project" value="TreeGrafter"/>
</dbReference>
<dbReference type="AlphaFoldDB" id="A0A1H2Q5T8"/>
<dbReference type="CDD" id="cd06587">
    <property type="entry name" value="VOC"/>
    <property type="match status" value="1"/>
</dbReference>
<dbReference type="PANTHER" id="PTHR43048:SF3">
    <property type="entry name" value="METHYLMALONYL-COA EPIMERASE, MITOCHONDRIAL"/>
    <property type="match status" value="1"/>
</dbReference>
<gene>
    <name evidence="3" type="ORF">Heshes_04750</name>
    <name evidence="4" type="ORF">SAMN04489725_10197</name>
</gene>
<feature type="domain" description="VOC" evidence="2">
    <location>
        <begin position="4"/>
        <end position="126"/>
    </location>
</feature>
<reference evidence="3" key="3">
    <citation type="submission" date="2023-02" db="EMBL/GenBank/DDBJ databases">
        <title>Proposal of a novel subspecies: Alicyclobacillus hesperidum subspecies aegle.</title>
        <authorList>
            <person name="Goto K."/>
            <person name="Fujii T."/>
            <person name="Yasui K."/>
            <person name="Mochida K."/>
            <person name="Kato-Tanaka Y."/>
            <person name="Morohoshi S."/>
            <person name="An S.Y."/>
            <person name="Kasai H."/>
            <person name="Yokota A."/>
        </authorList>
    </citation>
    <scope>NUCLEOTIDE SEQUENCE</scope>
    <source>
        <strain evidence="3">DSM 12766</strain>
    </source>
</reference>
<keyword evidence="1" id="KW-0479">Metal-binding</keyword>
<dbReference type="EMBL" id="FNOJ01000001">
    <property type="protein sequence ID" value="SDW02516.1"/>
    <property type="molecule type" value="Genomic_DNA"/>
</dbReference>
<reference evidence="5" key="1">
    <citation type="submission" date="2016-10" db="EMBL/GenBank/DDBJ databases">
        <authorList>
            <person name="Varghese N."/>
        </authorList>
    </citation>
    <scope>NUCLEOTIDE SEQUENCE [LARGE SCALE GENOMIC DNA]</scope>
    <source>
        <strain evidence="5">DSM 12489</strain>
    </source>
</reference>
<protein>
    <submittedName>
        <fullName evidence="4">Lactoylglutathione lyase</fullName>
    </submittedName>
</protein>
<sequence>MIQGIGHVALTVEDMEASLRFYCDVLGCHRAFDIHREDGTPWIVYLRCPDGRFIELFYGGSVKTHSAPDRIGFAHLCFEVDDIQQVAEALRDKGAPLDVAPKQGLDKNWQCWSHDPDGNPIEFMQLDPASPQAAARAALAGEARV</sequence>
<proteinExistence type="predicted"/>
<name>A0A1H2Q5T8_9BACL</name>
<dbReference type="Proteomes" id="UP000182589">
    <property type="component" value="Unassembled WGS sequence"/>
</dbReference>
<dbReference type="Gene3D" id="3.10.180.10">
    <property type="entry name" value="2,3-Dihydroxybiphenyl 1,2-Dioxygenase, domain 1"/>
    <property type="match status" value="1"/>
</dbReference>
<dbReference type="GO" id="GO:0046872">
    <property type="term" value="F:metal ion binding"/>
    <property type="evidence" value="ECO:0007669"/>
    <property type="project" value="UniProtKB-KW"/>
</dbReference>
<dbReference type="PROSITE" id="PS51819">
    <property type="entry name" value="VOC"/>
    <property type="match status" value="1"/>
</dbReference>
<dbReference type="GO" id="GO:0016829">
    <property type="term" value="F:lyase activity"/>
    <property type="evidence" value="ECO:0007669"/>
    <property type="project" value="UniProtKB-KW"/>
</dbReference>
<dbReference type="Proteomes" id="UP001157137">
    <property type="component" value="Unassembled WGS sequence"/>
</dbReference>
<evidence type="ECO:0000313" key="3">
    <source>
        <dbReference type="EMBL" id="GLV12791.1"/>
    </source>
</evidence>
<dbReference type="RefSeq" id="WP_006446322.1">
    <property type="nucleotide sequence ID" value="NZ_BSRA01000002.1"/>
</dbReference>
<dbReference type="STRING" id="89784.SAMN04489725_10197"/>
<reference evidence="4" key="2">
    <citation type="submission" date="2016-10" db="EMBL/GenBank/DDBJ databases">
        <authorList>
            <person name="de Groot N.N."/>
        </authorList>
    </citation>
    <scope>NUCLEOTIDE SEQUENCE [LARGE SCALE GENOMIC DNA]</scope>
    <source>
        <strain evidence="4">DSM 12489</strain>
    </source>
</reference>
<dbReference type="GO" id="GO:0004493">
    <property type="term" value="F:methylmalonyl-CoA epimerase activity"/>
    <property type="evidence" value="ECO:0007669"/>
    <property type="project" value="TreeGrafter"/>
</dbReference>
<dbReference type="InterPro" id="IPR029068">
    <property type="entry name" value="Glyas_Bleomycin-R_OHBP_Dase"/>
</dbReference>
<evidence type="ECO:0000259" key="2">
    <source>
        <dbReference type="PROSITE" id="PS51819"/>
    </source>
</evidence>
<dbReference type="Pfam" id="PF00903">
    <property type="entry name" value="Glyoxalase"/>
    <property type="match status" value="1"/>
</dbReference>
<dbReference type="EMBL" id="BSRA01000002">
    <property type="protein sequence ID" value="GLV12791.1"/>
    <property type="molecule type" value="Genomic_DNA"/>
</dbReference>
<dbReference type="InterPro" id="IPR051785">
    <property type="entry name" value="MMCE/EMCE_epimerase"/>
</dbReference>
<evidence type="ECO:0000313" key="4">
    <source>
        <dbReference type="EMBL" id="SDW02516.1"/>
    </source>
</evidence>
<dbReference type="InterPro" id="IPR037523">
    <property type="entry name" value="VOC_core"/>
</dbReference>
<dbReference type="InterPro" id="IPR004360">
    <property type="entry name" value="Glyas_Fos-R_dOase_dom"/>
</dbReference>
<organism evidence="4 5">
    <name type="scientific">Alicyclobacillus hesperidum</name>
    <dbReference type="NCBI Taxonomy" id="89784"/>
    <lineage>
        <taxon>Bacteria</taxon>
        <taxon>Bacillati</taxon>
        <taxon>Bacillota</taxon>
        <taxon>Bacilli</taxon>
        <taxon>Bacillales</taxon>
        <taxon>Alicyclobacillaceae</taxon>
        <taxon>Alicyclobacillus</taxon>
    </lineage>
</organism>
<keyword evidence="4" id="KW-0456">Lyase</keyword>
<evidence type="ECO:0000256" key="1">
    <source>
        <dbReference type="ARBA" id="ARBA00022723"/>
    </source>
</evidence>
<dbReference type="SUPFAM" id="SSF54593">
    <property type="entry name" value="Glyoxalase/Bleomycin resistance protein/Dihydroxybiphenyl dioxygenase"/>
    <property type="match status" value="1"/>
</dbReference>
<evidence type="ECO:0000313" key="5">
    <source>
        <dbReference type="Proteomes" id="UP000182589"/>
    </source>
</evidence>
<dbReference type="PANTHER" id="PTHR43048">
    <property type="entry name" value="METHYLMALONYL-COA EPIMERASE"/>
    <property type="match status" value="1"/>
</dbReference>